<organism evidence="2 3">
    <name type="scientific">Pseudobowmanella zhangzhouensis</name>
    <dbReference type="NCBI Taxonomy" id="1537679"/>
    <lineage>
        <taxon>Bacteria</taxon>
        <taxon>Pseudomonadati</taxon>
        <taxon>Pseudomonadota</taxon>
        <taxon>Gammaproteobacteria</taxon>
        <taxon>Alteromonadales</taxon>
        <taxon>Alteromonadaceae</taxon>
    </lineage>
</organism>
<dbReference type="GO" id="GO:0016746">
    <property type="term" value="F:acyltransferase activity"/>
    <property type="evidence" value="ECO:0007669"/>
    <property type="project" value="UniProtKB-KW"/>
</dbReference>
<keyword evidence="1" id="KW-0812">Transmembrane</keyword>
<feature type="transmembrane region" description="Helical" evidence="1">
    <location>
        <begin position="161"/>
        <end position="181"/>
    </location>
</feature>
<reference evidence="3" key="1">
    <citation type="journal article" date="2019" name="Int. J. Syst. Evol. Microbiol.">
        <title>The Global Catalogue of Microorganisms (GCM) 10K type strain sequencing project: providing services to taxonomists for standard genome sequencing and annotation.</title>
        <authorList>
            <consortium name="The Broad Institute Genomics Platform"/>
            <consortium name="The Broad Institute Genome Sequencing Center for Infectious Disease"/>
            <person name="Wu L."/>
            <person name="Ma J."/>
        </authorList>
    </citation>
    <scope>NUCLEOTIDE SEQUENCE [LARGE SCALE GENOMIC DNA]</scope>
    <source>
        <strain evidence="3">CGMCC 1.16031</strain>
    </source>
</reference>
<evidence type="ECO:0000256" key="1">
    <source>
        <dbReference type="SAM" id="Phobius"/>
    </source>
</evidence>
<feature type="transmembrane region" description="Helical" evidence="1">
    <location>
        <begin position="21"/>
        <end position="41"/>
    </location>
</feature>
<keyword evidence="3" id="KW-1185">Reference proteome</keyword>
<dbReference type="Proteomes" id="UP001596364">
    <property type="component" value="Unassembled WGS sequence"/>
</dbReference>
<dbReference type="PANTHER" id="PTHR31061">
    <property type="entry name" value="LD22376P"/>
    <property type="match status" value="1"/>
</dbReference>
<keyword evidence="1" id="KW-1133">Transmembrane helix</keyword>
<name>A0ABW1XHC9_9ALTE</name>
<dbReference type="EMBL" id="JBHSUS010000001">
    <property type="protein sequence ID" value="MFC6438911.1"/>
    <property type="molecule type" value="Genomic_DNA"/>
</dbReference>
<feature type="transmembrane region" description="Helical" evidence="1">
    <location>
        <begin position="99"/>
        <end position="116"/>
    </location>
</feature>
<evidence type="ECO:0000313" key="2">
    <source>
        <dbReference type="EMBL" id="MFC6438911.1"/>
    </source>
</evidence>
<proteinExistence type="predicted"/>
<feature type="transmembrane region" description="Helical" evidence="1">
    <location>
        <begin position="226"/>
        <end position="247"/>
    </location>
</feature>
<accession>A0ABW1XHC9</accession>
<sequence length="397" mass="44595">MFRQYTQSILTGMPANRLLALDVFRGLTITAMVLVNNPGSWSHVYAPLLHANWHGWTPTDLIFPFFVFIMGVSIAIVTQRLQAQGTRFAEVFSASLIRSLKLIGLGLFLALFFYNFRAADYSWIDQRLLQIRLPGVLQRLGVVFLLTTIIVYHWRLKGQLVWMLSLLIGYWLLLVFVPYPLPDGNMTQGMLAHGNSLVAYVDAQVFGAEHVYYRQATPYPFDPEGLLSTLPAMASALSGVMCGRALLATQWTLQQKAMRLLGVGLVLIALAYVWDLSLPINKALWTSSYVLLTTGMACVLLAALLWMLDIQGWTQWSAPFVVFGVNAIAFYMFSAILARLLMMLPVADTSAGNWLYQSLFQPLFGDKPGSLAYAMCFCALCYVAMHILYQRRIFLKV</sequence>
<feature type="transmembrane region" description="Helical" evidence="1">
    <location>
        <begin position="259"/>
        <end position="277"/>
    </location>
</feature>
<protein>
    <submittedName>
        <fullName evidence="2">Acyltransferase family protein</fullName>
    </submittedName>
</protein>
<keyword evidence="1" id="KW-0472">Membrane</keyword>
<keyword evidence="2" id="KW-0808">Transferase</keyword>
<comment type="caution">
    <text evidence="2">The sequence shown here is derived from an EMBL/GenBank/DDBJ whole genome shotgun (WGS) entry which is preliminary data.</text>
</comment>
<dbReference type="PANTHER" id="PTHR31061:SF24">
    <property type="entry name" value="LD22376P"/>
    <property type="match status" value="1"/>
</dbReference>
<gene>
    <name evidence="2" type="ORF">ACFP85_01920</name>
</gene>
<feature type="transmembrane region" description="Helical" evidence="1">
    <location>
        <begin position="370"/>
        <end position="389"/>
    </location>
</feature>
<feature type="transmembrane region" description="Helical" evidence="1">
    <location>
        <begin position="289"/>
        <end position="308"/>
    </location>
</feature>
<evidence type="ECO:0000313" key="3">
    <source>
        <dbReference type="Proteomes" id="UP001596364"/>
    </source>
</evidence>
<dbReference type="RefSeq" id="WP_131259225.1">
    <property type="nucleotide sequence ID" value="NZ_JBHSUS010000001.1"/>
</dbReference>
<feature type="transmembrane region" description="Helical" evidence="1">
    <location>
        <begin position="61"/>
        <end position="78"/>
    </location>
</feature>
<feature type="transmembrane region" description="Helical" evidence="1">
    <location>
        <begin position="136"/>
        <end position="154"/>
    </location>
</feature>
<feature type="transmembrane region" description="Helical" evidence="1">
    <location>
        <begin position="320"/>
        <end position="342"/>
    </location>
</feature>
<keyword evidence="2" id="KW-0012">Acyltransferase</keyword>